<name>A0ABP4XDX5_9ACTN</name>
<dbReference type="Proteomes" id="UP001500655">
    <property type="component" value="Unassembled WGS sequence"/>
</dbReference>
<comment type="caution">
    <text evidence="1">The sequence shown here is derived from an EMBL/GenBank/DDBJ whole genome shotgun (WGS) entry which is preliminary data.</text>
</comment>
<gene>
    <name evidence="1" type="ORF">GCM10009681_57040</name>
</gene>
<accession>A0ABP4XDX5</accession>
<dbReference type="RefSeq" id="WP_344088947.1">
    <property type="nucleotide sequence ID" value="NZ_BAAALS010000069.1"/>
</dbReference>
<keyword evidence="2" id="KW-1185">Reference proteome</keyword>
<evidence type="ECO:0000313" key="2">
    <source>
        <dbReference type="Proteomes" id="UP001500655"/>
    </source>
</evidence>
<evidence type="ECO:0000313" key="1">
    <source>
        <dbReference type="EMBL" id="GAA1778996.1"/>
    </source>
</evidence>
<organism evidence="1 2">
    <name type="scientific">Luedemannella helvata</name>
    <dbReference type="NCBI Taxonomy" id="349315"/>
    <lineage>
        <taxon>Bacteria</taxon>
        <taxon>Bacillati</taxon>
        <taxon>Actinomycetota</taxon>
        <taxon>Actinomycetes</taxon>
        <taxon>Micromonosporales</taxon>
        <taxon>Micromonosporaceae</taxon>
        <taxon>Luedemannella</taxon>
    </lineage>
</organism>
<reference evidence="2" key="1">
    <citation type="journal article" date="2019" name="Int. J. Syst. Evol. Microbiol.">
        <title>The Global Catalogue of Microorganisms (GCM) 10K type strain sequencing project: providing services to taxonomists for standard genome sequencing and annotation.</title>
        <authorList>
            <consortium name="The Broad Institute Genomics Platform"/>
            <consortium name="The Broad Institute Genome Sequencing Center for Infectious Disease"/>
            <person name="Wu L."/>
            <person name="Ma J."/>
        </authorList>
    </citation>
    <scope>NUCLEOTIDE SEQUENCE [LARGE SCALE GENOMIC DNA]</scope>
    <source>
        <strain evidence="2">JCM 13249</strain>
    </source>
</reference>
<protein>
    <submittedName>
        <fullName evidence="1">Uncharacterized protein</fullName>
    </submittedName>
</protein>
<dbReference type="EMBL" id="BAAALS010000069">
    <property type="protein sequence ID" value="GAA1778996.1"/>
    <property type="molecule type" value="Genomic_DNA"/>
</dbReference>
<sequence>MNPLRRNAITTRPRGDGHPHWCARDHSCTAYTMPTGEHRSDLLVWATDYGKFIATRVRTRTGKDRIELRAVVRLDANQRTAHGQAQRLVVGMDLAVRDALRAARTTRRAA</sequence>
<proteinExistence type="predicted"/>